<feature type="region of interest" description="Disordered" evidence="1">
    <location>
        <begin position="139"/>
        <end position="158"/>
    </location>
</feature>
<feature type="chain" id="PRO_5036284777" evidence="2">
    <location>
        <begin position="23"/>
        <end position="267"/>
    </location>
</feature>
<keyword evidence="2" id="KW-0732">Signal</keyword>
<proteinExistence type="predicted"/>
<dbReference type="AlphaFoldDB" id="L2FF60"/>
<evidence type="ECO:0000313" key="5">
    <source>
        <dbReference type="Proteomes" id="UP000011096"/>
    </source>
</evidence>
<evidence type="ECO:0000313" key="4">
    <source>
        <dbReference type="EMBL" id="KAF4489733.1"/>
    </source>
</evidence>
<dbReference type="Proteomes" id="UP000011096">
    <property type="component" value="Unassembled WGS sequence"/>
</dbReference>
<reference evidence="4 5" key="2">
    <citation type="submission" date="2012-08" db="EMBL/GenBank/DDBJ databases">
        <authorList>
            <person name="Gan P.H.P."/>
            <person name="Ikeda K."/>
            <person name="Irieda H."/>
            <person name="Narusaka M."/>
            <person name="O'Connell R.J."/>
            <person name="Narusaka Y."/>
            <person name="Takano Y."/>
            <person name="Kubo Y."/>
            <person name="Shirasu K."/>
        </authorList>
    </citation>
    <scope>NUCLEOTIDE SEQUENCE [LARGE SCALE GENOMIC DNA]</scope>
    <source>
        <strain evidence="4 5">Nara gc5</strain>
    </source>
</reference>
<name>L2FF60_COLFN</name>
<evidence type="ECO:0000256" key="1">
    <source>
        <dbReference type="SAM" id="MobiDB-lite"/>
    </source>
</evidence>
<dbReference type="EMBL" id="KB021247">
    <property type="protein sequence ID" value="ELA24696.1"/>
    <property type="molecule type" value="Genomic_DNA"/>
</dbReference>
<reference evidence="3" key="1">
    <citation type="submission" date="2012-08" db="EMBL/GenBank/DDBJ databases">
        <title>Genome analysis of Colletotrichum orbiculare and Colletotrichum fructicola.</title>
        <authorList>
            <person name="Gan P.H.P."/>
            <person name="Ikeda K."/>
            <person name="Irieda H."/>
            <person name="Narusaka M."/>
            <person name="O'Connell R.J."/>
            <person name="Narusaka Y."/>
            <person name="Takano Y."/>
            <person name="Kubo Y."/>
            <person name="Shirasu K."/>
        </authorList>
    </citation>
    <scope>NUCLEOTIDE SEQUENCE</scope>
    <source>
        <strain evidence="3">Nara gc5</strain>
    </source>
</reference>
<dbReference type="OrthoDB" id="4789938at2759"/>
<dbReference type="HOGENOM" id="CLU_1045887_0_0_1"/>
<keyword evidence="5" id="KW-1185">Reference proteome</keyword>
<dbReference type="InParanoid" id="L2FF60"/>
<accession>L2FF60</accession>
<organism evidence="3">
    <name type="scientific">Colletotrichum fructicola (strain Nara gc5)</name>
    <name type="common">Anthracnose fungus</name>
    <name type="synonym">Colletotrichum gloeosporioides (strain Nara gc5)</name>
    <dbReference type="NCBI Taxonomy" id="1213859"/>
    <lineage>
        <taxon>Eukaryota</taxon>
        <taxon>Fungi</taxon>
        <taxon>Dikarya</taxon>
        <taxon>Ascomycota</taxon>
        <taxon>Pezizomycotina</taxon>
        <taxon>Sordariomycetes</taxon>
        <taxon>Hypocreomycetidae</taxon>
        <taxon>Glomerellales</taxon>
        <taxon>Glomerellaceae</taxon>
        <taxon>Colletotrichum</taxon>
        <taxon>Colletotrichum gloeosporioides species complex</taxon>
    </lineage>
</organism>
<evidence type="ECO:0000256" key="2">
    <source>
        <dbReference type="SAM" id="SignalP"/>
    </source>
</evidence>
<gene>
    <name evidence="3" type="ORF">CGGC5_2086</name>
    <name evidence="4" type="ORF">CGGC5_v003825</name>
</gene>
<protein>
    <submittedName>
        <fullName evidence="3">Uncharacterized protein</fullName>
    </submittedName>
</protein>
<feature type="signal peptide" evidence="2">
    <location>
        <begin position="1"/>
        <end position="22"/>
    </location>
</feature>
<evidence type="ECO:0000313" key="3">
    <source>
        <dbReference type="EMBL" id="ELA24696.1"/>
    </source>
</evidence>
<sequence>MRHRAFLAISAVALMLFMAVSAVAIDATVAITNNGNFEHGNNNNNLKQSVAPAHINTQRAYDYTDKSTSSIKSAPAVNLGKVPSQLTLGPHLAPATFHHENPFNITEEEAIKRGIKLIPIDPEHWNALLTASNLNNATSSPDISELRRREVDPPDPTDWCTPNKDPSQCMFGAWCHEMSNRDVPNRAWVFYNDCELTGDLHPWTWGVWHDIFSGLRWVTVFFINQMRYPTLKYAGREWGSWDDGWELYYPYGTMGMYYYRRYFDCSG</sequence>
<reference evidence="4 5" key="3">
    <citation type="submission" date="2020-04" db="EMBL/GenBank/DDBJ databases">
        <title>Genome sequencing and assembly of multiple isolates from the Colletotrichum gloeosporioides species complex.</title>
        <authorList>
            <person name="Gan P."/>
            <person name="Shirasu K."/>
        </authorList>
    </citation>
    <scope>NUCLEOTIDE SEQUENCE [LARGE SCALE GENOMIC DNA]</scope>
    <source>
        <strain evidence="4 5">Nara gc5</strain>
    </source>
</reference>
<dbReference type="EMBL" id="ANPB02000002">
    <property type="protein sequence ID" value="KAF4489733.1"/>
    <property type="molecule type" value="Genomic_DNA"/>
</dbReference>